<organism evidence="1 2">
    <name type="scientific">Hafnia alvei ATCC 51873</name>
    <dbReference type="NCBI Taxonomy" id="1002364"/>
    <lineage>
        <taxon>Bacteria</taxon>
        <taxon>Pseudomonadati</taxon>
        <taxon>Pseudomonadota</taxon>
        <taxon>Gammaproteobacteria</taxon>
        <taxon>Enterobacterales</taxon>
        <taxon>Hafniaceae</taxon>
        <taxon>Hafnia</taxon>
    </lineage>
</organism>
<dbReference type="PATRIC" id="fig|1002364.3.peg.2139"/>
<dbReference type="Pfam" id="PF26207">
    <property type="entry name" value="Phage_phiTE_015"/>
    <property type="match status" value="1"/>
</dbReference>
<dbReference type="RefSeq" id="WP_004092463.1">
    <property type="nucleotide sequence ID" value="NZ_JH417519.1"/>
</dbReference>
<dbReference type="InterPro" id="IPR058601">
    <property type="entry name" value="Phage_phiTE_015-like"/>
</dbReference>
<dbReference type="EMBL" id="AGCI01000050">
    <property type="protein sequence ID" value="EHM42517.1"/>
    <property type="molecule type" value="Genomic_DNA"/>
</dbReference>
<proteinExistence type="predicted"/>
<sequence length="86" mass="9446">MTSREQFEAECRNGLINGGLAKHENGKYASELTDAVWRGWQASREAVEIELPSVTDAADWLVSVDVMESEHVISAIRTAGIKVKGE</sequence>
<dbReference type="HOGENOM" id="CLU_153776_4_0_6"/>
<reference evidence="1 2" key="1">
    <citation type="submission" date="2011-08" db="EMBL/GenBank/DDBJ databases">
        <authorList>
            <person name="Weinstock G."/>
            <person name="Sodergren E."/>
            <person name="Clifton S."/>
            <person name="Fulton L."/>
            <person name="Fulton B."/>
            <person name="Courtney L."/>
            <person name="Fronick C."/>
            <person name="Harrison M."/>
            <person name="Strong C."/>
            <person name="Farmer C."/>
            <person name="Delahaunty K."/>
            <person name="Markovic C."/>
            <person name="Hall O."/>
            <person name="Minx P."/>
            <person name="Tomlinson C."/>
            <person name="Mitreva M."/>
            <person name="Hou S."/>
            <person name="Chen J."/>
            <person name="Wollam A."/>
            <person name="Pepin K.H."/>
            <person name="Johnson M."/>
            <person name="Bhonagiri V."/>
            <person name="Zhang X."/>
            <person name="Suruliraj S."/>
            <person name="Warren W."/>
            <person name="Chinwalla A."/>
            <person name="Mardis E.R."/>
            <person name="Wilson R.K."/>
        </authorList>
    </citation>
    <scope>NUCLEOTIDE SEQUENCE [LARGE SCALE GENOMIC DNA]</scope>
    <source>
        <strain evidence="1 2">ATCC 51873</strain>
    </source>
</reference>
<dbReference type="Proteomes" id="UP000005959">
    <property type="component" value="Unassembled WGS sequence"/>
</dbReference>
<evidence type="ECO:0000313" key="1">
    <source>
        <dbReference type="EMBL" id="EHM42517.1"/>
    </source>
</evidence>
<evidence type="ECO:0000313" key="2">
    <source>
        <dbReference type="Proteomes" id="UP000005959"/>
    </source>
</evidence>
<gene>
    <name evidence="1" type="ORF">HMPREF0454_02356</name>
</gene>
<protein>
    <submittedName>
        <fullName evidence="1">Uncharacterized protein</fullName>
    </submittedName>
</protein>
<comment type="caution">
    <text evidence="1">The sequence shown here is derived from an EMBL/GenBank/DDBJ whole genome shotgun (WGS) entry which is preliminary data.</text>
</comment>
<name>G9Y705_HAFAL</name>
<accession>G9Y705</accession>
<dbReference type="AlphaFoldDB" id="G9Y705"/>